<dbReference type="InterPro" id="IPR054691">
    <property type="entry name" value="LeuA/HCS_post-cat"/>
</dbReference>
<dbReference type="Pfam" id="PF22617">
    <property type="entry name" value="HCS_D2"/>
    <property type="match status" value="1"/>
</dbReference>
<dbReference type="Pfam" id="PF00682">
    <property type="entry name" value="HMGL-like"/>
    <property type="match status" value="1"/>
</dbReference>
<evidence type="ECO:0000256" key="2">
    <source>
        <dbReference type="ARBA" id="ARBA00009396"/>
    </source>
</evidence>
<dbReference type="InterPro" id="IPR002034">
    <property type="entry name" value="AIPM/Hcit_synth_CS"/>
</dbReference>
<evidence type="ECO:0000313" key="13">
    <source>
        <dbReference type="Proteomes" id="UP001500655"/>
    </source>
</evidence>
<dbReference type="PANTHER" id="PTHR10277:SF9">
    <property type="entry name" value="2-ISOPROPYLMALATE SYNTHASE 1, CHLOROPLASTIC-RELATED"/>
    <property type="match status" value="1"/>
</dbReference>
<organism evidence="12 13">
    <name type="scientific">Luedemannella helvata</name>
    <dbReference type="NCBI Taxonomy" id="349315"/>
    <lineage>
        <taxon>Bacteria</taxon>
        <taxon>Bacillati</taxon>
        <taxon>Actinomycetota</taxon>
        <taxon>Actinomycetes</taxon>
        <taxon>Micromonosporales</taxon>
        <taxon>Micromonosporaceae</taxon>
        <taxon>Luedemannella</taxon>
    </lineage>
</organism>
<dbReference type="InterPro" id="IPR050073">
    <property type="entry name" value="2-IPM_HCS-like"/>
</dbReference>
<dbReference type="PROSITE" id="PS00816">
    <property type="entry name" value="AIPM_HOMOCIT_SYNTH_2"/>
    <property type="match status" value="1"/>
</dbReference>
<evidence type="ECO:0000256" key="10">
    <source>
        <dbReference type="SAM" id="MobiDB-lite"/>
    </source>
</evidence>
<evidence type="ECO:0000256" key="7">
    <source>
        <dbReference type="ARBA" id="ARBA00023211"/>
    </source>
</evidence>
<comment type="similarity">
    <text evidence="2">Belongs to the alpha-IPM synthase/homocitrate synthase family. LeuA type 1 subfamily.</text>
</comment>
<evidence type="ECO:0000256" key="3">
    <source>
        <dbReference type="ARBA" id="ARBA00012973"/>
    </source>
</evidence>
<evidence type="ECO:0000259" key="11">
    <source>
        <dbReference type="PROSITE" id="PS50991"/>
    </source>
</evidence>
<accession>A0ABN2KWK7</accession>
<dbReference type="Proteomes" id="UP001500655">
    <property type="component" value="Unassembled WGS sequence"/>
</dbReference>
<evidence type="ECO:0000256" key="6">
    <source>
        <dbReference type="ARBA" id="ARBA00022679"/>
    </source>
</evidence>
<keyword evidence="7" id="KW-0464">Manganese</keyword>
<keyword evidence="6 9" id="KW-0808">Transferase</keyword>
<sequence length="385" mass="41612">MTLKSVLDTTLRDGEQAPGNEMPIDRKVGLFELIDATGVNYIEVGFPASSPATHEFVQEVSRRSSRAAVTVFARATPKDIDTALDAVRSAERFQLQLLVTGSEIHAEHKRGQTWEEARAELVEACRYSLQAGVRDLSVGLEDSLRASPEYLRPMVEAGLDAGATLFVLADTVGGCVPEDVAARVRAALHWVGDAAGVTLHCHNDLGLALANAVAGLQAGAAGVQCTLAGIGERTGNTPLEELAVLTHYRGETLGFRTALDPRRCVEAANAVLDVIGERPWKHKPLLGDLAFSTAAGIHAKGMMNNPVCYEFVDPEVVGRERRILLGGASGRANLRHVGSALGMSISDDVLERMYERFSLDPSPARYNQPEQFTQLYRDSLRETAR</sequence>
<dbReference type="EC" id="2.3.3.13" evidence="3"/>
<gene>
    <name evidence="12" type="ORF">GCM10009681_43800</name>
</gene>
<comment type="pathway">
    <text evidence="1">Amino-acid biosynthesis; L-leucine biosynthesis; L-leucine from 3-methyl-2-oxobutanoate: step 1/4.</text>
</comment>
<comment type="caution">
    <text evidence="12">The sequence shown here is derived from an EMBL/GenBank/DDBJ whole genome shotgun (WGS) entry which is preliminary data.</text>
</comment>
<keyword evidence="8" id="KW-0100">Branched-chain amino acid biosynthesis</keyword>
<proteinExistence type="inferred from homology"/>
<keyword evidence="13" id="KW-1185">Reference proteome</keyword>
<keyword evidence="5" id="KW-0028">Amino-acid biosynthesis</keyword>
<reference evidence="12 13" key="1">
    <citation type="journal article" date="2019" name="Int. J. Syst. Evol. Microbiol.">
        <title>The Global Catalogue of Microorganisms (GCM) 10K type strain sequencing project: providing services to taxonomists for standard genome sequencing and annotation.</title>
        <authorList>
            <consortium name="The Broad Institute Genomics Platform"/>
            <consortium name="The Broad Institute Genome Sequencing Center for Infectious Disease"/>
            <person name="Wu L."/>
            <person name="Ma J."/>
        </authorList>
    </citation>
    <scope>NUCLEOTIDE SEQUENCE [LARGE SCALE GENOMIC DNA]</scope>
    <source>
        <strain evidence="12 13">JCM 13249</strain>
    </source>
</reference>
<dbReference type="Gene3D" id="3.20.20.70">
    <property type="entry name" value="Aldolase class I"/>
    <property type="match status" value="1"/>
</dbReference>
<feature type="domain" description="Pyruvate carboxyltransferase" evidence="11">
    <location>
        <begin position="4"/>
        <end position="265"/>
    </location>
</feature>
<name>A0ABN2KWK7_9ACTN</name>
<dbReference type="EMBL" id="BAAALS010000024">
    <property type="protein sequence ID" value="GAA1767960.1"/>
    <property type="molecule type" value="Genomic_DNA"/>
</dbReference>
<keyword evidence="4" id="KW-0432">Leucine biosynthesis</keyword>
<dbReference type="Gene3D" id="1.10.238.260">
    <property type="match status" value="1"/>
</dbReference>
<dbReference type="InterPro" id="IPR013785">
    <property type="entry name" value="Aldolase_TIM"/>
</dbReference>
<protein>
    <recommendedName>
        <fullName evidence="3">2-isopropylmalate synthase</fullName>
        <ecNumber evidence="3">2.3.3.13</ecNumber>
    </recommendedName>
</protein>
<dbReference type="RefSeq" id="WP_344085114.1">
    <property type="nucleotide sequence ID" value="NZ_BAAALS010000024.1"/>
</dbReference>
<dbReference type="PANTHER" id="PTHR10277">
    <property type="entry name" value="HOMOCITRATE SYNTHASE-RELATED"/>
    <property type="match status" value="1"/>
</dbReference>
<dbReference type="PROSITE" id="PS50991">
    <property type="entry name" value="PYR_CT"/>
    <property type="match status" value="1"/>
</dbReference>
<dbReference type="PROSITE" id="PS00815">
    <property type="entry name" value="AIPM_HOMOCIT_SYNTH_1"/>
    <property type="match status" value="1"/>
</dbReference>
<evidence type="ECO:0000256" key="9">
    <source>
        <dbReference type="RuleBase" id="RU003523"/>
    </source>
</evidence>
<evidence type="ECO:0000256" key="1">
    <source>
        <dbReference type="ARBA" id="ARBA00004689"/>
    </source>
</evidence>
<dbReference type="InterPro" id="IPR000891">
    <property type="entry name" value="PYR_CT"/>
</dbReference>
<evidence type="ECO:0000256" key="4">
    <source>
        <dbReference type="ARBA" id="ARBA00022430"/>
    </source>
</evidence>
<evidence type="ECO:0000256" key="5">
    <source>
        <dbReference type="ARBA" id="ARBA00022605"/>
    </source>
</evidence>
<evidence type="ECO:0000256" key="8">
    <source>
        <dbReference type="ARBA" id="ARBA00023304"/>
    </source>
</evidence>
<evidence type="ECO:0000313" key="12">
    <source>
        <dbReference type="EMBL" id="GAA1767960.1"/>
    </source>
</evidence>
<dbReference type="SUPFAM" id="SSF51569">
    <property type="entry name" value="Aldolase"/>
    <property type="match status" value="1"/>
</dbReference>
<feature type="region of interest" description="Disordered" evidence="10">
    <location>
        <begin position="1"/>
        <end position="22"/>
    </location>
</feature>